<organism evidence="2 3">
    <name type="scientific">Variibacter gotjawalensis</name>
    <dbReference type="NCBI Taxonomy" id="1333996"/>
    <lineage>
        <taxon>Bacteria</taxon>
        <taxon>Pseudomonadati</taxon>
        <taxon>Pseudomonadota</taxon>
        <taxon>Alphaproteobacteria</taxon>
        <taxon>Hyphomicrobiales</taxon>
        <taxon>Nitrobacteraceae</taxon>
        <taxon>Variibacter</taxon>
    </lineage>
</organism>
<reference evidence="2 3" key="1">
    <citation type="submission" date="2015-08" db="EMBL/GenBank/DDBJ databases">
        <title>Investigation of the bacterial diversity of lava forest soil.</title>
        <authorList>
            <person name="Lee J.S."/>
        </authorList>
    </citation>
    <scope>NUCLEOTIDE SEQUENCE [LARGE SCALE GENOMIC DNA]</scope>
    <source>
        <strain evidence="2 3">GJW-30</strain>
    </source>
</reference>
<dbReference type="RefSeq" id="WP_096351098.1">
    <property type="nucleotide sequence ID" value="NZ_AP014946.1"/>
</dbReference>
<evidence type="ECO:0000313" key="3">
    <source>
        <dbReference type="Proteomes" id="UP000236884"/>
    </source>
</evidence>
<name>A0A0S3PPP7_9BRAD</name>
<gene>
    <name evidence="2" type="ORF">GJW-30_1_00437</name>
</gene>
<proteinExistence type="predicted"/>
<dbReference type="AlphaFoldDB" id="A0A0S3PPP7"/>
<evidence type="ECO:0000256" key="1">
    <source>
        <dbReference type="SAM" id="SignalP"/>
    </source>
</evidence>
<sequence>MTRIAKLLTAATIGAGALMIAAPASAQVEIGVPGVGVRLGGPAYYYDTPRSTYYYDTEYRTRTYPARSYWNQPERVYYNDNSDCSYRVVERVRPDGTVVTMRERDCD</sequence>
<dbReference type="Proteomes" id="UP000236884">
    <property type="component" value="Chromosome"/>
</dbReference>
<evidence type="ECO:0000313" key="2">
    <source>
        <dbReference type="EMBL" id="BAT57926.1"/>
    </source>
</evidence>
<feature type="signal peptide" evidence="1">
    <location>
        <begin position="1"/>
        <end position="26"/>
    </location>
</feature>
<dbReference type="EMBL" id="AP014946">
    <property type="protein sequence ID" value="BAT57926.1"/>
    <property type="molecule type" value="Genomic_DNA"/>
</dbReference>
<feature type="chain" id="PRO_5006615493" description="YARHG domain-containing protein" evidence="1">
    <location>
        <begin position="27"/>
        <end position="107"/>
    </location>
</feature>
<protein>
    <recommendedName>
        <fullName evidence="4">YARHG domain-containing protein</fullName>
    </recommendedName>
</protein>
<keyword evidence="3" id="KW-1185">Reference proteome</keyword>
<dbReference type="KEGG" id="vgo:GJW-30_1_00437"/>
<accession>A0A0S3PPP7</accession>
<keyword evidence="1" id="KW-0732">Signal</keyword>
<evidence type="ECO:0008006" key="4">
    <source>
        <dbReference type="Google" id="ProtNLM"/>
    </source>
</evidence>